<evidence type="ECO:0000313" key="2">
    <source>
        <dbReference type="Proteomes" id="UP000054097"/>
    </source>
</evidence>
<evidence type="ECO:0000313" key="1">
    <source>
        <dbReference type="EMBL" id="KIM29389.1"/>
    </source>
</evidence>
<organism evidence="1 2">
    <name type="scientific">Serendipita vermifera MAFF 305830</name>
    <dbReference type="NCBI Taxonomy" id="933852"/>
    <lineage>
        <taxon>Eukaryota</taxon>
        <taxon>Fungi</taxon>
        <taxon>Dikarya</taxon>
        <taxon>Basidiomycota</taxon>
        <taxon>Agaricomycotina</taxon>
        <taxon>Agaricomycetes</taxon>
        <taxon>Sebacinales</taxon>
        <taxon>Serendipitaceae</taxon>
        <taxon>Serendipita</taxon>
    </lineage>
</organism>
<dbReference type="OrthoDB" id="3944184at2759"/>
<dbReference type="Proteomes" id="UP000054097">
    <property type="component" value="Unassembled WGS sequence"/>
</dbReference>
<keyword evidence="2" id="KW-1185">Reference proteome</keyword>
<name>A0A0C3BB89_SERVB</name>
<accession>A0A0C3BB89</accession>
<sequence length="54" mass="5759">MPDFSLQPGGFGTGLAASDVPIWITVIEEWNTCQPTIGNNLYVATVQAVYNATS</sequence>
<protein>
    <submittedName>
        <fullName evidence="1">Uncharacterized protein</fullName>
    </submittedName>
</protein>
<dbReference type="AlphaFoldDB" id="A0A0C3BB89"/>
<gene>
    <name evidence="1" type="ORF">M408DRAFT_328669</name>
</gene>
<dbReference type="HOGENOM" id="CLU_3051882_0_0_1"/>
<proteinExistence type="predicted"/>
<dbReference type="EMBL" id="KN824288">
    <property type="protein sequence ID" value="KIM29389.1"/>
    <property type="molecule type" value="Genomic_DNA"/>
</dbReference>
<reference evidence="1 2" key="1">
    <citation type="submission" date="2014-04" db="EMBL/GenBank/DDBJ databases">
        <authorList>
            <consortium name="DOE Joint Genome Institute"/>
            <person name="Kuo A."/>
            <person name="Zuccaro A."/>
            <person name="Kohler A."/>
            <person name="Nagy L.G."/>
            <person name="Floudas D."/>
            <person name="Copeland A."/>
            <person name="Barry K.W."/>
            <person name="Cichocki N."/>
            <person name="Veneault-Fourrey C."/>
            <person name="LaButti K."/>
            <person name="Lindquist E.A."/>
            <person name="Lipzen A."/>
            <person name="Lundell T."/>
            <person name="Morin E."/>
            <person name="Murat C."/>
            <person name="Sun H."/>
            <person name="Tunlid A."/>
            <person name="Henrissat B."/>
            <person name="Grigoriev I.V."/>
            <person name="Hibbett D.S."/>
            <person name="Martin F."/>
            <person name="Nordberg H.P."/>
            <person name="Cantor M.N."/>
            <person name="Hua S.X."/>
        </authorList>
    </citation>
    <scope>NUCLEOTIDE SEQUENCE [LARGE SCALE GENOMIC DNA]</scope>
    <source>
        <strain evidence="1 2">MAFF 305830</strain>
    </source>
</reference>
<reference evidence="2" key="2">
    <citation type="submission" date="2015-01" db="EMBL/GenBank/DDBJ databases">
        <title>Evolutionary Origins and Diversification of the Mycorrhizal Mutualists.</title>
        <authorList>
            <consortium name="DOE Joint Genome Institute"/>
            <consortium name="Mycorrhizal Genomics Consortium"/>
            <person name="Kohler A."/>
            <person name="Kuo A."/>
            <person name="Nagy L.G."/>
            <person name="Floudas D."/>
            <person name="Copeland A."/>
            <person name="Barry K.W."/>
            <person name="Cichocki N."/>
            <person name="Veneault-Fourrey C."/>
            <person name="LaButti K."/>
            <person name="Lindquist E.A."/>
            <person name="Lipzen A."/>
            <person name="Lundell T."/>
            <person name="Morin E."/>
            <person name="Murat C."/>
            <person name="Riley R."/>
            <person name="Ohm R."/>
            <person name="Sun H."/>
            <person name="Tunlid A."/>
            <person name="Henrissat B."/>
            <person name="Grigoriev I.V."/>
            <person name="Hibbett D.S."/>
            <person name="Martin F."/>
        </authorList>
    </citation>
    <scope>NUCLEOTIDE SEQUENCE [LARGE SCALE GENOMIC DNA]</scope>
    <source>
        <strain evidence="2">MAFF 305830</strain>
    </source>
</reference>